<evidence type="ECO:0000313" key="2">
    <source>
        <dbReference type="Proteomes" id="UP001174136"/>
    </source>
</evidence>
<name>A0AA47M625_MERPO</name>
<protein>
    <recommendedName>
        <fullName evidence="3">P2X purinoceptor 7-like</fullName>
    </recommendedName>
</protein>
<keyword evidence="2" id="KW-1185">Reference proteome</keyword>
<dbReference type="Proteomes" id="UP001174136">
    <property type="component" value="Unassembled WGS sequence"/>
</dbReference>
<proteinExistence type="predicted"/>
<reference evidence="1" key="1">
    <citation type="journal article" date="2023" name="Front. Mar. Sci.">
        <title>A new Merluccius polli reference genome to investigate the effects of global change in West African waters.</title>
        <authorList>
            <person name="Mateo J.L."/>
            <person name="Blanco-Fernandez C."/>
            <person name="Garcia-Vazquez E."/>
            <person name="Machado-Schiaffino G."/>
        </authorList>
    </citation>
    <scope>NUCLEOTIDE SEQUENCE</scope>
    <source>
        <strain evidence="1">C29</strain>
        <tissue evidence="1">Fin</tissue>
    </source>
</reference>
<dbReference type="PANTHER" id="PTHR36981:SF1">
    <property type="entry name" value="P2X PURINORECEPTOR 7 INTRACELLULAR DOMAIN-CONTAINING PROTEIN"/>
    <property type="match status" value="1"/>
</dbReference>
<gene>
    <name evidence="1" type="ORF">N1851_030115</name>
</gene>
<comment type="caution">
    <text evidence="1">The sequence shown here is derived from an EMBL/GenBank/DDBJ whole genome shotgun (WGS) entry which is preliminary data.</text>
</comment>
<dbReference type="EMBL" id="JAOPHQ010005714">
    <property type="protein sequence ID" value="KAK0134322.1"/>
    <property type="molecule type" value="Genomic_DNA"/>
</dbReference>
<sequence length="198" mass="22524">MAEGTRSDMEDGDFEELMLESDVRGYLYEPQYSDEQLRPIDEQEAAMAAAAATAEAEDLPVVDEEPGIAQAKVDWWCLCSHCAPMDTEIESVCCREFQRCQFLLDEISESEEDTDVCVVEHPSFAPHMDSGVLETYFRIPKVNWKHKFLEWVLQGERLGRGNRVVLPACVVQAIRLKYPASDGQYCRHQEAEDAQEVL</sequence>
<dbReference type="AlphaFoldDB" id="A0AA47M625"/>
<evidence type="ECO:0000313" key="1">
    <source>
        <dbReference type="EMBL" id="KAK0134322.1"/>
    </source>
</evidence>
<organism evidence="1 2">
    <name type="scientific">Merluccius polli</name>
    <name type="common">Benguela hake</name>
    <name type="synonym">Merluccius cadenati</name>
    <dbReference type="NCBI Taxonomy" id="89951"/>
    <lineage>
        <taxon>Eukaryota</taxon>
        <taxon>Metazoa</taxon>
        <taxon>Chordata</taxon>
        <taxon>Craniata</taxon>
        <taxon>Vertebrata</taxon>
        <taxon>Euteleostomi</taxon>
        <taxon>Actinopterygii</taxon>
        <taxon>Neopterygii</taxon>
        <taxon>Teleostei</taxon>
        <taxon>Neoteleostei</taxon>
        <taxon>Acanthomorphata</taxon>
        <taxon>Zeiogadaria</taxon>
        <taxon>Gadariae</taxon>
        <taxon>Gadiformes</taxon>
        <taxon>Gadoidei</taxon>
        <taxon>Merlucciidae</taxon>
        <taxon>Merluccius</taxon>
    </lineage>
</organism>
<evidence type="ECO:0008006" key="3">
    <source>
        <dbReference type="Google" id="ProtNLM"/>
    </source>
</evidence>
<dbReference type="PANTHER" id="PTHR36981">
    <property type="entry name" value="ZGC:195170"/>
    <property type="match status" value="1"/>
</dbReference>
<accession>A0AA47M625</accession>